<dbReference type="GO" id="GO:0055085">
    <property type="term" value="P:transmembrane transport"/>
    <property type="evidence" value="ECO:0007669"/>
    <property type="project" value="InterPro"/>
</dbReference>
<keyword evidence="6 7" id="KW-0472">Membrane</keyword>
<evidence type="ECO:0000256" key="1">
    <source>
        <dbReference type="ARBA" id="ARBA00004141"/>
    </source>
</evidence>
<feature type="transmembrane region" description="Helical" evidence="7">
    <location>
        <begin position="583"/>
        <end position="600"/>
    </location>
</feature>
<evidence type="ECO:0000256" key="7">
    <source>
        <dbReference type="SAM" id="Phobius"/>
    </source>
</evidence>
<evidence type="ECO:0000259" key="9">
    <source>
        <dbReference type="Pfam" id="PF03600"/>
    </source>
</evidence>
<feature type="transmembrane region" description="Helical" evidence="7">
    <location>
        <begin position="76"/>
        <end position="93"/>
    </location>
</feature>
<feature type="transmembrane region" description="Helical" evidence="7">
    <location>
        <begin position="701"/>
        <end position="720"/>
    </location>
</feature>
<evidence type="ECO:0000256" key="5">
    <source>
        <dbReference type="ARBA" id="ARBA00022989"/>
    </source>
</evidence>
<keyword evidence="3 7" id="KW-0812">Transmembrane</keyword>
<reference evidence="10" key="1">
    <citation type="submission" date="2021-02" db="EMBL/GenBank/DDBJ databases">
        <authorList>
            <person name="Dougan E. K."/>
            <person name="Rhodes N."/>
            <person name="Thang M."/>
            <person name="Chan C."/>
        </authorList>
    </citation>
    <scope>NUCLEOTIDE SEQUENCE</scope>
</reference>
<dbReference type="PANTHER" id="PTHR43652:SF2">
    <property type="entry name" value="BASIC AMINO ACID ANTIPORTER YFCC-RELATED"/>
    <property type="match status" value="1"/>
</dbReference>
<evidence type="ECO:0000313" key="10">
    <source>
        <dbReference type="EMBL" id="CAE7523011.1"/>
    </source>
</evidence>
<protein>
    <submittedName>
        <fullName evidence="10">SAC1 protein</fullName>
    </submittedName>
</protein>
<gene>
    <name evidence="10" type="primary">SAC1</name>
    <name evidence="10" type="ORF">SNAT2548_LOCUS29277</name>
</gene>
<keyword evidence="8" id="KW-0732">Signal</keyword>
<feature type="chain" id="PRO_5032270279" evidence="8">
    <location>
        <begin position="18"/>
        <end position="765"/>
    </location>
</feature>
<feature type="transmembrane region" description="Helical" evidence="7">
    <location>
        <begin position="340"/>
        <end position="362"/>
    </location>
</feature>
<feature type="domain" description="Citrate transporter-like" evidence="9">
    <location>
        <begin position="181"/>
        <end position="685"/>
    </location>
</feature>
<feature type="signal peptide" evidence="8">
    <location>
        <begin position="1"/>
        <end position="17"/>
    </location>
</feature>
<evidence type="ECO:0000256" key="6">
    <source>
        <dbReference type="ARBA" id="ARBA00023136"/>
    </source>
</evidence>
<dbReference type="Pfam" id="PF03600">
    <property type="entry name" value="CitMHS"/>
    <property type="match status" value="1"/>
</dbReference>
<keyword evidence="11" id="KW-1185">Reference proteome</keyword>
<keyword evidence="2" id="KW-0813">Transport</keyword>
<sequence>MAVAALLFLALITTALRSSEEQTGARKTGRTSLKDNKLMQRAGASDAVQELHPETTFIDDFQVARASSKAFTWKRMGAFTFAIFLGLAVALFADTHLFAIKRNVSGLASAEACRTVCRASPQGLCDDAHLSFQKKFCTTTGERCSNSANGSQPMSRASCSFSEIPEAWKVDFVLISAVMGIYLIVEGVSAELILFGLSCIYGFLGIITGEEAWAGIASGSVIGLALLFPIASAIEETGVLDTAIGMMLGSPQSFYVAFFRMLVPVAFLSAFLSNTAIVTMMIPLIVSWSRTLGVHPGKLLMPLSFAAQLGGSCTLIGSSHCLVARDSVDKSLYTLTFFDLSYAGTILSLATFGVMALCLPFLSSSASPVPSVSADDADAVQVEKENLYTISFFIRPGGGYVGMDPELASLQLKRLPGVKDIQASGEFSGQLEENACLSCIVEDEGVVSLRQMRGLRMTNEAQLRALGMEREKRHLYEAILSSNSRIAGAPFEFDAMRHAMGCCPIAIKGKEGMPQAGDILLLEADERYVGGTLWEEEFSITKMVPNSSPRRIGGVHDRVRCILVCSGMAVLIVSVTFELVSLSIGAGMFVLFLVLSNAYTMDSVYKTIKVPVLLTIAGAGGLSLALQATGIAKFAATKMTQIAIPLGTLGVRTAVYLLATFLSLFMNNSATVAIIGPMLATIADSTCAVGDTQCQENSVKALTHVMVFAAGTCLMSPLGYQTNLMVMQDGGYTFGDFTKYGSLIQAFHMVACVGVVFLFVDILNL</sequence>
<dbReference type="PANTHER" id="PTHR43652">
    <property type="entry name" value="BASIC AMINO ACID ANTIPORTER YFCC-RELATED"/>
    <property type="match status" value="1"/>
</dbReference>
<dbReference type="GO" id="GO:0005886">
    <property type="term" value="C:plasma membrane"/>
    <property type="evidence" value="ECO:0007669"/>
    <property type="project" value="TreeGrafter"/>
</dbReference>
<dbReference type="EMBL" id="CAJNDS010002549">
    <property type="protein sequence ID" value="CAE7523011.1"/>
    <property type="molecule type" value="Genomic_DNA"/>
</dbReference>
<evidence type="ECO:0000256" key="4">
    <source>
        <dbReference type="ARBA" id="ARBA00022737"/>
    </source>
</evidence>
<feature type="transmembrane region" description="Helical" evidence="7">
    <location>
        <begin position="254"/>
        <end position="287"/>
    </location>
</feature>
<feature type="transmembrane region" description="Helical" evidence="7">
    <location>
        <begin position="740"/>
        <end position="760"/>
    </location>
</feature>
<dbReference type="InterPro" id="IPR004680">
    <property type="entry name" value="Cit_transptr-like_dom"/>
</dbReference>
<comment type="caution">
    <text evidence="10">The sequence shown here is derived from an EMBL/GenBank/DDBJ whole genome shotgun (WGS) entry which is preliminary data.</text>
</comment>
<accession>A0A812THT5</accession>
<evidence type="ECO:0000256" key="2">
    <source>
        <dbReference type="ARBA" id="ARBA00022448"/>
    </source>
</evidence>
<keyword evidence="4" id="KW-0677">Repeat</keyword>
<feature type="transmembrane region" description="Helical" evidence="7">
    <location>
        <begin position="612"/>
        <end position="635"/>
    </location>
</feature>
<evidence type="ECO:0000256" key="8">
    <source>
        <dbReference type="SAM" id="SignalP"/>
    </source>
</evidence>
<keyword evidence="5 7" id="KW-1133">Transmembrane helix</keyword>
<feature type="transmembrane region" description="Helical" evidence="7">
    <location>
        <begin position="299"/>
        <end position="320"/>
    </location>
</feature>
<dbReference type="AlphaFoldDB" id="A0A812THT5"/>
<feature type="transmembrane region" description="Helical" evidence="7">
    <location>
        <begin position="214"/>
        <end position="234"/>
    </location>
</feature>
<evidence type="ECO:0000313" key="11">
    <source>
        <dbReference type="Proteomes" id="UP000604046"/>
    </source>
</evidence>
<organism evidence="10 11">
    <name type="scientific">Symbiodinium natans</name>
    <dbReference type="NCBI Taxonomy" id="878477"/>
    <lineage>
        <taxon>Eukaryota</taxon>
        <taxon>Sar</taxon>
        <taxon>Alveolata</taxon>
        <taxon>Dinophyceae</taxon>
        <taxon>Suessiales</taxon>
        <taxon>Symbiodiniaceae</taxon>
        <taxon>Symbiodinium</taxon>
    </lineage>
</organism>
<feature type="transmembrane region" description="Helical" evidence="7">
    <location>
        <begin position="190"/>
        <end position="207"/>
    </location>
</feature>
<dbReference type="Proteomes" id="UP000604046">
    <property type="component" value="Unassembled WGS sequence"/>
</dbReference>
<proteinExistence type="predicted"/>
<dbReference type="InterPro" id="IPR051679">
    <property type="entry name" value="DASS-Related_Transporters"/>
</dbReference>
<evidence type="ECO:0000256" key="3">
    <source>
        <dbReference type="ARBA" id="ARBA00022692"/>
    </source>
</evidence>
<dbReference type="OrthoDB" id="47276at2759"/>
<name>A0A812THT5_9DINO</name>
<comment type="subcellular location">
    <subcellularLocation>
        <location evidence="1">Membrane</location>
        <topology evidence="1">Multi-pass membrane protein</topology>
    </subcellularLocation>
</comment>